<dbReference type="GO" id="GO:0016740">
    <property type="term" value="F:transferase activity"/>
    <property type="evidence" value="ECO:0007669"/>
    <property type="project" value="UniProtKB-KW"/>
</dbReference>
<dbReference type="GO" id="GO:0042121">
    <property type="term" value="P:alginic acid biosynthetic process"/>
    <property type="evidence" value="ECO:0007669"/>
    <property type="project" value="UniProtKB-UniPathway"/>
</dbReference>
<dbReference type="Pfam" id="PF16822">
    <property type="entry name" value="ALGX"/>
    <property type="match status" value="1"/>
</dbReference>
<evidence type="ECO:0000313" key="10">
    <source>
        <dbReference type="Proteomes" id="UP000242444"/>
    </source>
</evidence>
<dbReference type="InterPro" id="IPR031811">
    <property type="entry name" value="ALGX/ALGJ_SGNH-like"/>
</dbReference>
<reference evidence="9 10" key="1">
    <citation type="submission" date="2017-07" db="EMBL/GenBank/DDBJ databases">
        <title>Amycolatopsis antarcticus sp. nov., isolated from the surface of an Antarcticus brown macroalga.</title>
        <authorList>
            <person name="Wang J."/>
            <person name="Leiva S."/>
            <person name="Huang J."/>
            <person name="Huang Y."/>
        </authorList>
    </citation>
    <scope>NUCLEOTIDE SEQUENCE [LARGE SCALE GENOMIC DNA]</scope>
    <source>
        <strain evidence="9 10">AU-G6</strain>
    </source>
</reference>
<dbReference type="EMBL" id="NKYE01000016">
    <property type="protein sequence ID" value="OZM70921.1"/>
    <property type="molecule type" value="Genomic_DNA"/>
</dbReference>
<comment type="pathway">
    <text evidence="2">Glycan biosynthesis; alginate biosynthesis.</text>
</comment>
<keyword evidence="10" id="KW-1185">Reference proteome</keyword>
<gene>
    <name evidence="9" type="ORF">CFN78_22445</name>
</gene>
<feature type="domain" description="AlgX/AlgJ SGNH hydrolase-like" evidence="8">
    <location>
        <begin position="152"/>
        <end position="293"/>
    </location>
</feature>
<evidence type="ECO:0000256" key="4">
    <source>
        <dbReference type="ARBA" id="ARBA00022729"/>
    </source>
</evidence>
<comment type="caution">
    <text evidence="9">The sequence shown here is derived from an EMBL/GenBank/DDBJ whole genome shotgun (WGS) entry which is preliminary data.</text>
</comment>
<evidence type="ECO:0000256" key="1">
    <source>
        <dbReference type="ARBA" id="ARBA00004418"/>
    </source>
</evidence>
<dbReference type="InParanoid" id="A0A263CXU3"/>
<keyword evidence="3" id="KW-0808">Transferase</keyword>
<evidence type="ECO:0000256" key="5">
    <source>
        <dbReference type="ARBA" id="ARBA00022764"/>
    </source>
</evidence>
<evidence type="ECO:0000256" key="2">
    <source>
        <dbReference type="ARBA" id="ARBA00005182"/>
    </source>
</evidence>
<dbReference type="UniPathway" id="UPA00286"/>
<organism evidence="9 10">
    <name type="scientific">Amycolatopsis antarctica</name>
    <dbReference type="NCBI Taxonomy" id="1854586"/>
    <lineage>
        <taxon>Bacteria</taxon>
        <taxon>Bacillati</taxon>
        <taxon>Actinomycetota</taxon>
        <taxon>Actinomycetes</taxon>
        <taxon>Pseudonocardiales</taxon>
        <taxon>Pseudonocardiaceae</taxon>
        <taxon>Amycolatopsis</taxon>
    </lineage>
</organism>
<evidence type="ECO:0000313" key="9">
    <source>
        <dbReference type="EMBL" id="OZM70921.1"/>
    </source>
</evidence>
<feature type="region of interest" description="Disordered" evidence="7">
    <location>
        <begin position="303"/>
        <end position="334"/>
    </location>
</feature>
<dbReference type="AlphaFoldDB" id="A0A263CXU3"/>
<dbReference type="GO" id="GO:0042597">
    <property type="term" value="C:periplasmic space"/>
    <property type="evidence" value="ECO:0007669"/>
    <property type="project" value="UniProtKB-SubCell"/>
</dbReference>
<name>A0A263CXU3_9PSEU</name>
<comment type="subcellular location">
    <subcellularLocation>
        <location evidence="1">Periplasm</location>
    </subcellularLocation>
</comment>
<sequence length="438" mass="46731">MHVAQESPKLPAVHEAWLPREHALHRPRHGGKQLTAIACALVFFVAPTLSWVFGARPSEIENHELAAFPSLADGWSFFTDLPAWATDQLVFRSGAIAAADAVSQGLFGEPAPLDQGTAPDAGPLPGLPLPPPDAGGVEDSGPSDGGAGYRRVVRGADGWLYYGYDADAKCSPVRPMDETVAKLGELREAVESSGRRFVFVVAPDKSTVVPEYLPGNYPGKDCATAASGEVWRKLTEEAGALDLRGPLRAAQQETGSPIYPPNDTHWTDEGSVVLTRELAEAVEPGTTLTWRSERTSQYTIDADLPPLLGKSGEKTNTAYDLRPDGRTDRTAAPIGSIDTPAYRVSVPVTGTVDEQVLIFGDSFTETSSRYLPGGFANLTMLAYPSVNSDPDTAAKAFADSQVVVVETVERAASSGNLPFLEDDFIASARKAMAARPIR</sequence>
<evidence type="ECO:0000256" key="6">
    <source>
        <dbReference type="ARBA" id="ARBA00022841"/>
    </source>
</evidence>
<evidence type="ECO:0000259" key="8">
    <source>
        <dbReference type="Pfam" id="PF16822"/>
    </source>
</evidence>
<keyword evidence="6" id="KW-0016">Alginate biosynthesis</keyword>
<feature type="region of interest" description="Disordered" evidence="7">
    <location>
        <begin position="108"/>
        <end position="148"/>
    </location>
</feature>
<proteinExistence type="predicted"/>
<protein>
    <recommendedName>
        <fullName evidence="8">AlgX/AlgJ SGNH hydrolase-like domain-containing protein</fullName>
    </recommendedName>
</protein>
<evidence type="ECO:0000256" key="3">
    <source>
        <dbReference type="ARBA" id="ARBA00022679"/>
    </source>
</evidence>
<keyword evidence="4" id="KW-0732">Signal</keyword>
<keyword evidence="5" id="KW-0574">Periplasm</keyword>
<accession>A0A263CXU3</accession>
<dbReference type="Proteomes" id="UP000242444">
    <property type="component" value="Unassembled WGS sequence"/>
</dbReference>
<dbReference type="OrthoDB" id="3264206at2"/>
<evidence type="ECO:0000256" key="7">
    <source>
        <dbReference type="SAM" id="MobiDB-lite"/>
    </source>
</evidence>